<dbReference type="InterPro" id="IPR016162">
    <property type="entry name" value="Ald_DH_N"/>
</dbReference>
<dbReference type="OrthoDB" id="9762913at2"/>
<accession>A0A369HYN5</accession>
<dbReference type="Gene3D" id="3.40.309.10">
    <property type="entry name" value="Aldehyde Dehydrogenase, Chain A, domain 2"/>
    <property type="match status" value="1"/>
</dbReference>
<dbReference type="PANTHER" id="PTHR43353">
    <property type="entry name" value="SUCCINATE-SEMIALDEHYDE DEHYDROGENASE, MITOCHONDRIAL"/>
    <property type="match status" value="1"/>
</dbReference>
<dbReference type="Gene3D" id="3.40.605.10">
    <property type="entry name" value="Aldehyde Dehydrogenase, Chain A, domain 1"/>
    <property type="match status" value="1"/>
</dbReference>
<comment type="caution">
    <text evidence="4">The sequence shown here is derived from an EMBL/GenBank/DDBJ whole genome shotgun (WGS) entry which is preliminary data.</text>
</comment>
<evidence type="ECO:0000313" key="4">
    <source>
        <dbReference type="EMBL" id="RDB02468.1"/>
    </source>
</evidence>
<sequence length="475" mass="51704">MENYINGKWVKPHSAQYADVLNPSTGAVIERFACSNPEDVNEALESAKVAFKSWKKTPVAHRAKLQHQAAQLMRQHADELARTIANELGRPLAGCLTEISRSADLFDFYAEEGLRLRGEVPLHNLEGEKALIVREPVGVVVAITPFNYPITLLTMKLGAALMAGCTVVSKPSEDTPLSTLKLAEIFTEAGYPEGVFNVITGYGYDIGNALIEHSITAKIAFTGGTGTGMRIGALAAAHNKRATLELGGQSPAIVCADADLAVATPAIVRHAFANSGQFCYRVNRLYVHESIYADFLGQMVALTEKLTVGHPFSGCDMGPMVNQKIYQNSENQVQDALQKGALLKTGGHRLTGEQYDKGWFFPPTILADTNHSMHIMTQETFGPVVGVMPFQTNEQAVGWANDSDFGLAAYVFSEQLGTGLRMAESLEAGSVWINNIHRSYHDVPFGGVKQSGIGREKGRYGIEAYTELKTIYLNY</sequence>
<reference evidence="4 5" key="1">
    <citation type="submission" date="2018-07" db="EMBL/GenBank/DDBJ databases">
        <title>Genome analysis of Runella aurantiaca.</title>
        <authorList>
            <person name="Yang X."/>
        </authorList>
    </citation>
    <scope>NUCLEOTIDE SEQUENCE [LARGE SCALE GENOMIC DNA]</scope>
    <source>
        <strain evidence="4 5">YX9</strain>
    </source>
</reference>
<organism evidence="4 5">
    <name type="scientific">Runella aurantiaca</name>
    <dbReference type="NCBI Taxonomy" id="2282308"/>
    <lineage>
        <taxon>Bacteria</taxon>
        <taxon>Pseudomonadati</taxon>
        <taxon>Bacteroidota</taxon>
        <taxon>Cytophagia</taxon>
        <taxon>Cytophagales</taxon>
        <taxon>Spirosomataceae</taxon>
        <taxon>Runella</taxon>
    </lineage>
</organism>
<evidence type="ECO:0000259" key="3">
    <source>
        <dbReference type="Pfam" id="PF00171"/>
    </source>
</evidence>
<evidence type="ECO:0000256" key="2">
    <source>
        <dbReference type="ARBA" id="ARBA00023002"/>
    </source>
</evidence>
<dbReference type="InterPro" id="IPR016161">
    <property type="entry name" value="Ald_DH/histidinol_DH"/>
</dbReference>
<dbReference type="InterPro" id="IPR016163">
    <property type="entry name" value="Ald_DH_C"/>
</dbReference>
<dbReference type="GO" id="GO:0016620">
    <property type="term" value="F:oxidoreductase activity, acting on the aldehyde or oxo group of donors, NAD or NADP as acceptor"/>
    <property type="evidence" value="ECO:0007669"/>
    <property type="project" value="InterPro"/>
</dbReference>
<dbReference type="Pfam" id="PF00171">
    <property type="entry name" value="Aldedh"/>
    <property type="match status" value="1"/>
</dbReference>
<protein>
    <submittedName>
        <fullName evidence="4">Aldehyde dehydrogenase</fullName>
    </submittedName>
</protein>
<evidence type="ECO:0000256" key="1">
    <source>
        <dbReference type="ARBA" id="ARBA00009986"/>
    </source>
</evidence>
<dbReference type="AlphaFoldDB" id="A0A369HYN5"/>
<dbReference type="FunFam" id="3.40.605.10:FF:000026">
    <property type="entry name" value="Aldehyde dehydrogenase, putative"/>
    <property type="match status" value="1"/>
</dbReference>
<dbReference type="SUPFAM" id="SSF53720">
    <property type="entry name" value="ALDH-like"/>
    <property type="match status" value="1"/>
</dbReference>
<dbReference type="FunFam" id="3.40.605.10:FF:000007">
    <property type="entry name" value="NAD/NADP-dependent betaine aldehyde dehydrogenase"/>
    <property type="match status" value="1"/>
</dbReference>
<dbReference type="EMBL" id="QPIW01000042">
    <property type="protein sequence ID" value="RDB02468.1"/>
    <property type="molecule type" value="Genomic_DNA"/>
</dbReference>
<dbReference type="PANTHER" id="PTHR43353:SF5">
    <property type="entry name" value="SUCCINATE-SEMIALDEHYDE DEHYDROGENASE, MITOCHONDRIAL"/>
    <property type="match status" value="1"/>
</dbReference>
<comment type="similarity">
    <text evidence="1">Belongs to the aldehyde dehydrogenase family.</text>
</comment>
<gene>
    <name evidence="4" type="ORF">DVG78_28510</name>
</gene>
<feature type="domain" description="Aldehyde dehydrogenase" evidence="3">
    <location>
        <begin position="9"/>
        <end position="471"/>
    </location>
</feature>
<dbReference type="InterPro" id="IPR015590">
    <property type="entry name" value="Aldehyde_DH_dom"/>
</dbReference>
<dbReference type="InterPro" id="IPR050740">
    <property type="entry name" value="Aldehyde_DH_Superfamily"/>
</dbReference>
<name>A0A369HYN5_9BACT</name>
<keyword evidence="5" id="KW-1185">Reference proteome</keyword>
<keyword evidence="2" id="KW-0560">Oxidoreductase</keyword>
<proteinExistence type="inferred from homology"/>
<dbReference type="RefSeq" id="WP_114464417.1">
    <property type="nucleotide sequence ID" value="NZ_QPIW01000042.1"/>
</dbReference>
<dbReference type="Proteomes" id="UP000253141">
    <property type="component" value="Unassembled WGS sequence"/>
</dbReference>
<evidence type="ECO:0000313" key="5">
    <source>
        <dbReference type="Proteomes" id="UP000253141"/>
    </source>
</evidence>
<dbReference type="FunFam" id="3.40.309.10:FF:000009">
    <property type="entry name" value="Aldehyde dehydrogenase A"/>
    <property type="match status" value="1"/>
</dbReference>
<dbReference type="CDD" id="cd07103">
    <property type="entry name" value="ALDH_F5_SSADH_GabD"/>
    <property type="match status" value="1"/>
</dbReference>